<dbReference type="PANTHER" id="PTHR33639:SF2">
    <property type="entry name" value="DUF393 DOMAIN-CONTAINING PROTEIN"/>
    <property type="match status" value="1"/>
</dbReference>
<dbReference type="GO" id="GO:0015035">
    <property type="term" value="F:protein-disulfide reductase activity"/>
    <property type="evidence" value="ECO:0007669"/>
    <property type="project" value="InterPro"/>
</dbReference>
<dbReference type="PANTHER" id="PTHR33639">
    <property type="entry name" value="THIOL-DISULFIDE OXIDOREDUCTASE DCC"/>
    <property type="match status" value="1"/>
</dbReference>
<evidence type="ECO:0000313" key="2">
    <source>
        <dbReference type="Proteomes" id="UP000435187"/>
    </source>
</evidence>
<protein>
    <submittedName>
        <fullName evidence="1">DUF393 domain-containing protein</fullName>
    </submittedName>
</protein>
<dbReference type="EMBL" id="WJEE01000002">
    <property type="protein sequence ID" value="MRI65178.1"/>
    <property type="molecule type" value="Genomic_DNA"/>
</dbReference>
<sequence>MKRIILFDGVCNFCSSSVQFIIKRDPTLKFQFASLQSEKGQQLLTKHRASQDMDSMVLIEKDRVYTKSTAALRIAKELKGFYQFFVIFLVIPKPVRDIFYTILAKNRYRWFGKKDQCMIPKPEDKQRFLDT</sequence>
<comment type="caution">
    <text evidence="1">The sequence shown here is derived from an EMBL/GenBank/DDBJ whole genome shotgun (WGS) entry which is preliminary data.</text>
</comment>
<reference evidence="1 2" key="1">
    <citation type="submission" date="2019-10" db="EMBL/GenBank/DDBJ databases">
        <title>Gracilibacillus salitolerans sp. nov., a moderate halophile isolated from a saline soil in northwest China.</title>
        <authorList>
            <person name="Gan L."/>
        </authorList>
    </citation>
    <scope>NUCLEOTIDE SEQUENCE [LARGE SCALE GENOMIC DNA]</scope>
    <source>
        <strain evidence="1 2">TP2-8</strain>
    </source>
</reference>
<dbReference type="Pfam" id="PF04134">
    <property type="entry name" value="DCC1-like"/>
    <property type="match status" value="1"/>
</dbReference>
<organism evidence="1 2">
    <name type="scientific">Gracilibacillus thailandensis</name>
    <dbReference type="NCBI Taxonomy" id="563735"/>
    <lineage>
        <taxon>Bacteria</taxon>
        <taxon>Bacillati</taxon>
        <taxon>Bacillota</taxon>
        <taxon>Bacilli</taxon>
        <taxon>Bacillales</taxon>
        <taxon>Bacillaceae</taxon>
        <taxon>Gracilibacillus</taxon>
    </lineage>
</organism>
<name>A0A6N7QT34_9BACI</name>
<dbReference type="InterPro" id="IPR052927">
    <property type="entry name" value="DCC_oxidoreductase"/>
</dbReference>
<accession>A0A6N7QT34</accession>
<dbReference type="AlphaFoldDB" id="A0A6N7QT34"/>
<evidence type="ECO:0000313" key="1">
    <source>
        <dbReference type="EMBL" id="MRI65178.1"/>
    </source>
</evidence>
<gene>
    <name evidence="1" type="ORF">GH885_02305</name>
</gene>
<dbReference type="RefSeq" id="WP_153834041.1">
    <property type="nucleotide sequence ID" value="NZ_JBHUMW010000064.1"/>
</dbReference>
<dbReference type="InterPro" id="IPR007263">
    <property type="entry name" value="DCC1-like"/>
</dbReference>
<keyword evidence="2" id="KW-1185">Reference proteome</keyword>
<proteinExistence type="predicted"/>
<dbReference type="Proteomes" id="UP000435187">
    <property type="component" value="Unassembled WGS sequence"/>
</dbReference>